<evidence type="ECO:0000313" key="2">
    <source>
        <dbReference type="EMBL" id="PKI74531.1"/>
    </source>
</evidence>
<dbReference type="Proteomes" id="UP000233551">
    <property type="component" value="Unassembled WGS sequence"/>
</dbReference>
<accession>A0A2I0L1E5</accession>
<reference evidence="2 3" key="1">
    <citation type="submission" date="2017-11" db="EMBL/GenBank/DDBJ databases">
        <title>De-novo sequencing of pomegranate (Punica granatum L.) genome.</title>
        <authorList>
            <person name="Akparov Z."/>
            <person name="Amiraslanov A."/>
            <person name="Hajiyeva S."/>
            <person name="Abbasov M."/>
            <person name="Kaur K."/>
            <person name="Hamwieh A."/>
            <person name="Solovyev V."/>
            <person name="Salamov A."/>
            <person name="Braich B."/>
            <person name="Kosarev P."/>
            <person name="Mahmoud A."/>
            <person name="Hajiyev E."/>
            <person name="Babayeva S."/>
            <person name="Izzatullayeva V."/>
            <person name="Mammadov A."/>
            <person name="Mammadov A."/>
            <person name="Sharifova S."/>
            <person name="Ojaghi J."/>
            <person name="Eynullazada K."/>
            <person name="Bayramov B."/>
            <person name="Abdulazimova A."/>
            <person name="Shahmuradov I."/>
        </authorList>
    </citation>
    <scope>NUCLEOTIDE SEQUENCE [LARGE SCALE GENOMIC DNA]</scope>
    <source>
        <strain evidence="3">cv. AG2017</strain>
        <tissue evidence="2">Leaf</tissue>
    </source>
</reference>
<dbReference type="EMBL" id="PGOL01000198">
    <property type="protein sequence ID" value="PKI74531.1"/>
    <property type="molecule type" value="Genomic_DNA"/>
</dbReference>
<gene>
    <name evidence="2" type="ORF">CRG98_005073</name>
</gene>
<organism evidence="2 3">
    <name type="scientific">Punica granatum</name>
    <name type="common">Pomegranate</name>
    <dbReference type="NCBI Taxonomy" id="22663"/>
    <lineage>
        <taxon>Eukaryota</taxon>
        <taxon>Viridiplantae</taxon>
        <taxon>Streptophyta</taxon>
        <taxon>Embryophyta</taxon>
        <taxon>Tracheophyta</taxon>
        <taxon>Spermatophyta</taxon>
        <taxon>Magnoliopsida</taxon>
        <taxon>eudicotyledons</taxon>
        <taxon>Gunneridae</taxon>
        <taxon>Pentapetalae</taxon>
        <taxon>rosids</taxon>
        <taxon>malvids</taxon>
        <taxon>Myrtales</taxon>
        <taxon>Lythraceae</taxon>
        <taxon>Punica</taxon>
    </lineage>
</organism>
<evidence type="ECO:0000313" key="3">
    <source>
        <dbReference type="Proteomes" id="UP000233551"/>
    </source>
</evidence>
<name>A0A2I0L1E5_PUNGR</name>
<comment type="caution">
    <text evidence="2">The sequence shown here is derived from an EMBL/GenBank/DDBJ whole genome shotgun (WGS) entry which is preliminary data.</text>
</comment>
<evidence type="ECO:0000256" key="1">
    <source>
        <dbReference type="SAM" id="MobiDB-lite"/>
    </source>
</evidence>
<keyword evidence="3" id="KW-1185">Reference proteome</keyword>
<dbReference type="AlphaFoldDB" id="A0A2I0L1E5"/>
<protein>
    <submittedName>
        <fullName evidence="2">Uncharacterized protein</fullName>
    </submittedName>
</protein>
<feature type="region of interest" description="Disordered" evidence="1">
    <location>
        <begin position="64"/>
        <end position="86"/>
    </location>
</feature>
<proteinExistence type="predicted"/>
<sequence length="138" mass="15285">MWTSAGPLPRPLQGDALSSQLLVAPLKLGAGLREFLLKLWLVYKYFICLSNLSVIDPDVREKAVNKQASKASGNEPKPSKKSLVESPSCVDPNFNLVGVRMRALWRGLGVSTFPWGRVMDTRETESSLPIYDPKVEGR</sequence>